<evidence type="ECO:0000313" key="3">
    <source>
        <dbReference type="Proteomes" id="UP001204953"/>
    </source>
</evidence>
<comment type="caution">
    <text evidence="2">The sequence shown here is derived from an EMBL/GenBank/DDBJ whole genome shotgun (WGS) entry which is preliminary data.</text>
</comment>
<dbReference type="AlphaFoldDB" id="A0AAE3KNZ6"/>
<accession>A0AAE3KNZ6</accession>
<dbReference type="InterPro" id="IPR016187">
    <property type="entry name" value="CTDL_fold"/>
</dbReference>
<reference evidence="2" key="1">
    <citation type="submission" date="2022-06" db="EMBL/GenBank/DDBJ databases">
        <title>New cyanobacteria of genus Symplocastrum in benthos of Lake Baikal.</title>
        <authorList>
            <person name="Sorokovikova E."/>
            <person name="Tikhonova I."/>
            <person name="Krasnopeev A."/>
            <person name="Evseev P."/>
            <person name="Gladkikh A."/>
            <person name="Belykh O."/>
        </authorList>
    </citation>
    <scope>NUCLEOTIDE SEQUENCE</scope>
    <source>
        <strain evidence="2">BBK-W-15</strain>
    </source>
</reference>
<gene>
    <name evidence="2" type="ORF">NJ959_18195</name>
</gene>
<organism evidence="2 3">
    <name type="scientific">Limnofasciculus baicalensis BBK-W-15</name>
    <dbReference type="NCBI Taxonomy" id="2699891"/>
    <lineage>
        <taxon>Bacteria</taxon>
        <taxon>Bacillati</taxon>
        <taxon>Cyanobacteriota</taxon>
        <taxon>Cyanophyceae</taxon>
        <taxon>Coleofasciculales</taxon>
        <taxon>Coleofasciculaceae</taxon>
        <taxon>Limnofasciculus</taxon>
        <taxon>Limnofasciculus baicalensis</taxon>
    </lineage>
</organism>
<dbReference type="Proteomes" id="UP001204953">
    <property type="component" value="Unassembled WGS sequence"/>
</dbReference>
<evidence type="ECO:0000259" key="1">
    <source>
        <dbReference type="Pfam" id="PF03781"/>
    </source>
</evidence>
<protein>
    <submittedName>
        <fullName evidence="2">Formylglycine-generating enzyme family protein</fullName>
    </submittedName>
</protein>
<feature type="domain" description="Sulfatase-modifying factor enzyme-like" evidence="1">
    <location>
        <begin position="38"/>
        <end position="289"/>
    </location>
</feature>
<dbReference type="InterPro" id="IPR051043">
    <property type="entry name" value="Sulfatase_Mod_Factor_Kinase"/>
</dbReference>
<dbReference type="InterPro" id="IPR042095">
    <property type="entry name" value="SUMF_sf"/>
</dbReference>
<sequence>MELKQVTNEQPPPRLVINRQRRQAQYFIEELGNNITLEMVAIPNGTFLMGSPDTEEGHRDNESPQHEVTVKSFFIGKYPVTQAQWQAVASLPQVNRELEPNPSRFKGENRPVECVSWYDAMEFCSRLSIKTRRQYRLPSEAEWEYACRAGTTTPFHFGETITTDLANYDGRDDELGKWKGSYGKGPKGIYRRETTPVGSFGVANNFGLYDMHGNVWEWCADKWHSNYEAAPIDGSAWEEEQVNEISNDNYLWLLRGGSWFYNPDYCRSAFRGFYDPGGRRVNDIGFRVVCGVAWTL</sequence>
<keyword evidence="3" id="KW-1185">Reference proteome</keyword>
<name>A0AAE3KNZ6_9CYAN</name>
<dbReference type="SUPFAM" id="SSF56436">
    <property type="entry name" value="C-type lectin-like"/>
    <property type="match status" value="1"/>
</dbReference>
<dbReference type="RefSeq" id="WP_254013125.1">
    <property type="nucleotide sequence ID" value="NZ_JAMZMM010000193.1"/>
</dbReference>
<dbReference type="PANTHER" id="PTHR23150:SF19">
    <property type="entry name" value="FORMYLGLYCINE-GENERATING ENZYME"/>
    <property type="match status" value="1"/>
</dbReference>
<dbReference type="Gene3D" id="3.90.1580.10">
    <property type="entry name" value="paralog of FGE (formylglycine-generating enzyme)"/>
    <property type="match status" value="1"/>
</dbReference>
<proteinExistence type="predicted"/>
<dbReference type="GO" id="GO:0120147">
    <property type="term" value="F:formylglycine-generating oxidase activity"/>
    <property type="evidence" value="ECO:0007669"/>
    <property type="project" value="TreeGrafter"/>
</dbReference>
<dbReference type="Pfam" id="PF03781">
    <property type="entry name" value="FGE-sulfatase"/>
    <property type="match status" value="1"/>
</dbReference>
<evidence type="ECO:0000313" key="2">
    <source>
        <dbReference type="EMBL" id="MCP2730366.1"/>
    </source>
</evidence>
<dbReference type="PANTHER" id="PTHR23150">
    <property type="entry name" value="SULFATASE MODIFYING FACTOR 1, 2"/>
    <property type="match status" value="1"/>
</dbReference>
<dbReference type="InterPro" id="IPR005532">
    <property type="entry name" value="SUMF_dom"/>
</dbReference>
<dbReference type="EMBL" id="JAMZMM010000193">
    <property type="protein sequence ID" value="MCP2730366.1"/>
    <property type="molecule type" value="Genomic_DNA"/>
</dbReference>